<accession>A0A1M5M882</accession>
<dbReference type="RefSeq" id="WP_073124652.1">
    <property type="nucleotide sequence ID" value="NZ_BAABCH010000022.1"/>
</dbReference>
<dbReference type="Proteomes" id="UP000243255">
    <property type="component" value="Unassembled WGS sequence"/>
</dbReference>
<evidence type="ECO:0000256" key="2">
    <source>
        <dbReference type="SAM" id="SignalP"/>
    </source>
</evidence>
<keyword evidence="4" id="KW-1185">Reference proteome</keyword>
<name>A0A1M5M882_9FIRM</name>
<evidence type="ECO:0000256" key="1">
    <source>
        <dbReference type="SAM" id="Phobius"/>
    </source>
</evidence>
<organism evidence="3 4">
    <name type="scientific">Asaccharospora irregularis DSM 2635</name>
    <dbReference type="NCBI Taxonomy" id="1121321"/>
    <lineage>
        <taxon>Bacteria</taxon>
        <taxon>Bacillati</taxon>
        <taxon>Bacillota</taxon>
        <taxon>Clostridia</taxon>
        <taxon>Peptostreptococcales</taxon>
        <taxon>Peptostreptococcaceae</taxon>
        <taxon>Asaccharospora</taxon>
    </lineage>
</organism>
<evidence type="ECO:0000313" key="3">
    <source>
        <dbReference type="EMBL" id="SHG73524.1"/>
    </source>
</evidence>
<reference evidence="4" key="1">
    <citation type="submission" date="2016-11" db="EMBL/GenBank/DDBJ databases">
        <authorList>
            <person name="Varghese N."/>
            <person name="Submissions S."/>
        </authorList>
    </citation>
    <scope>NUCLEOTIDE SEQUENCE [LARGE SCALE GENOMIC DNA]</scope>
    <source>
        <strain evidence="4">DSM 2635</strain>
    </source>
</reference>
<protein>
    <recommendedName>
        <fullName evidence="5">LPXTG-motif cell wall anchor domain-containing protein</fullName>
    </recommendedName>
</protein>
<keyword evidence="2" id="KW-0732">Signal</keyword>
<keyword evidence="1" id="KW-1133">Transmembrane helix</keyword>
<feature type="transmembrane region" description="Helical" evidence="1">
    <location>
        <begin position="179"/>
        <end position="199"/>
    </location>
</feature>
<feature type="signal peptide" evidence="2">
    <location>
        <begin position="1"/>
        <end position="24"/>
    </location>
</feature>
<proteinExistence type="predicted"/>
<dbReference type="STRING" id="1121321.SAMN04488530_10671"/>
<keyword evidence="1" id="KW-0812">Transmembrane</keyword>
<keyword evidence="1" id="KW-0472">Membrane</keyword>
<dbReference type="AlphaFoldDB" id="A0A1M5M882"/>
<gene>
    <name evidence="3" type="ORF">SAMN04488530_10671</name>
</gene>
<evidence type="ECO:0000313" key="4">
    <source>
        <dbReference type="Proteomes" id="UP000243255"/>
    </source>
</evidence>
<sequence>MKKTLKTMVLTTMLVLAMGSTCFANPADDLSKSLLSAGVPSSYVGTVSEYLQKTKISQSQYNTAKSKLDQAKAIIGNTKDLSSLSSDQKSEVMSLAREGGNALGLTVKFGKDNQGRTTLVATDANGGTVLKMSTADGAANFDLGSVVAALQEMVEFSNSSNKGEFTPVGGTMTKTATEYGNTMLAGVMLIAFAGGIFVVSKRRTA</sequence>
<feature type="chain" id="PRO_5013359317" description="LPXTG-motif cell wall anchor domain-containing protein" evidence="2">
    <location>
        <begin position="25"/>
        <end position="205"/>
    </location>
</feature>
<evidence type="ECO:0008006" key="5">
    <source>
        <dbReference type="Google" id="ProtNLM"/>
    </source>
</evidence>
<dbReference type="EMBL" id="FQWX01000006">
    <property type="protein sequence ID" value="SHG73524.1"/>
    <property type="molecule type" value="Genomic_DNA"/>
</dbReference>